<proteinExistence type="inferred from homology"/>
<keyword evidence="4 14" id="KW-0645">Protease</keyword>
<dbReference type="EMBL" id="AP023356">
    <property type="protein sequence ID" value="BCJ40364.1"/>
    <property type="molecule type" value="Genomic_DNA"/>
</dbReference>
<evidence type="ECO:0000256" key="1">
    <source>
        <dbReference type="ARBA" id="ARBA00004651"/>
    </source>
</evidence>
<evidence type="ECO:0000256" key="8">
    <source>
        <dbReference type="ARBA" id="ARBA00022801"/>
    </source>
</evidence>
<dbReference type="PANTHER" id="PTHR39188">
    <property type="entry name" value="MEMBRANE-ASSOCIATED ZINC METALLOPROTEASE M50B"/>
    <property type="match status" value="1"/>
</dbReference>
<evidence type="ECO:0000313" key="17">
    <source>
        <dbReference type="EMBL" id="BCJ40364.1"/>
    </source>
</evidence>
<comment type="similarity">
    <text evidence="2 14">Belongs to the peptidase M50B family.</text>
</comment>
<gene>
    <name evidence="17" type="ORF">Aiant_10210</name>
</gene>
<comment type="subcellular location">
    <subcellularLocation>
        <location evidence="1 14">Cell membrane</location>
        <topology evidence="1 14">Multi-pass membrane protein</topology>
    </subcellularLocation>
</comment>
<keyword evidence="12" id="KW-0129">CBS domain</keyword>
<dbReference type="CDD" id="cd06164">
    <property type="entry name" value="S2P-M50_SpoIVFB_CBS"/>
    <property type="match status" value="1"/>
</dbReference>
<feature type="transmembrane region" description="Helical" evidence="14">
    <location>
        <begin position="123"/>
        <end position="144"/>
    </location>
</feature>
<evidence type="ECO:0000256" key="7">
    <source>
        <dbReference type="ARBA" id="ARBA00022737"/>
    </source>
</evidence>
<feature type="transmembrane region" description="Helical" evidence="14">
    <location>
        <begin position="199"/>
        <end position="221"/>
    </location>
</feature>
<evidence type="ECO:0000256" key="3">
    <source>
        <dbReference type="ARBA" id="ARBA00022475"/>
    </source>
</evidence>
<evidence type="ECO:0000256" key="14">
    <source>
        <dbReference type="PIRNR" id="PIRNR006404"/>
    </source>
</evidence>
<keyword evidence="10 14" id="KW-1133">Transmembrane helix</keyword>
<keyword evidence="3 14" id="KW-1003">Cell membrane</keyword>
<evidence type="ECO:0000256" key="6">
    <source>
        <dbReference type="ARBA" id="ARBA00022723"/>
    </source>
</evidence>
<organism evidence="17 18">
    <name type="scientific">Actinoplanes ianthinogenes</name>
    <dbReference type="NCBI Taxonomy" id="122358"/>
    <lineage>
        <taxon>Bacteria</taxon>
        <taxon>Bacillati</taxon>
        <taxon>Actinomycetota</taxon>
        <taxon>Actinomycetes</taxon>
        <taxon>Micromonosporales</taxon>
        <taxon>Micromonosporaceae</taxon>
        <taxon>Actinoplanes</taxon>
    </lineage>
</organism>
<evidence type="ECO:0000256" key="13">
    <source>
        <dbReference type="ARBA" id="ARBA00023136"/>
    </source>
</evidence>
<evidence type="ECO:0000256" key="5">
    <source>
        <dbReference type="ARBA" id="ARBA00022692"/>
    </source>
</evidence>
<feature type="domain" description="Peptidase M50" evidence="16">
    <location>
        <begin position="72"/>
        <end position="158"/>
    </location>
</feature>
<dbReference type="Pfam" id="PF02163">
    <property type="entry name" value="Peptidase_M50"/>
    <property type="match status" value="1"/>
</dbReference>
<keyword evidence="7" id="KW-0677">Repeat</keyword>
<keyword evidence="11 14" id="KW-0482">Metalloprotease</keyword>
<evidence type="ECO:0000256" key="12">
    <source>
        <dbReference type="ARBA" id="ARBA00023122"/>
    </source>
</evidence>
<name>A0ABM7LMB4_9ACTN</name>
<evidence type="ECO:0000259" key="16">
    <source>
        <dbReference type="Pfam" id="PF02163"/>
    </source>
</evidence>
<evidence type="ECO:0000256" key="9">
    <source>
        <dbReference type="ARBA" id="ARBA00022833"/>
    </source>
</evidence>
<comment type="cofactor">
    <cofactor evidence="14">
        <name>Zn(2+)</name>
        <dbReference type="ChEBI" id="CHEBI:29105"/>
    </cofactor>
    <text evidence="14">Binds 1 zinc ion per subunit.</text>
</comment>
<evidence type="ECO:0000256" key="4">
    <source>
        <dbReference type="ARBA" id="ARBA00022670"/>
    </source>
</evidence>
<keyword evidence="9 14" id="KW-0862">Zinc</keyword>
<feature type="transmembrane region" description="Helical" evidence="14">
    <location>
        <begin position="33"/>
        <end position="51"/>
    </location>
</feature>
<dbReference type="InterPro" id="IPR008915">
    <property type="entry name" value="Peptidase_M50"/>
</dbReference>
<feature type="transmembrane region" description="Helical" evidence="14">
    <location>
        <begin position="227"/>
        <end position="245"/>
    </location>
</feature>
<accession>A0ABM7LMB4</accession>
<protein>
    <recommendedName>
        <fullName evidence="14">Zinc metalloprotease</fullName>
    </recommendedName>
</protein>
<evidence type="ECO:0000256" key="15">
    <source>
        <dbReference type="SAM" id="MobiDB-lite"/>
    </source>
</evidence>
<feature type="compositionally biased region" description="Basic and acidic residues" evidence="15">
    <location>
        <begin position="1"/>
        <end position="12"/>
    </location>
</feature>
<feature type="transmembrane region" description="Helical" evidence="14">
    <location>
        <begin position="63"/>
        <end position="82"/>
    </location>
</feature>
<dbReference type="InterPro" id="IPR016483">
    <property type="entry name" value="UCP006404_Pept_M50_CBS"/>
</dbReference>
<reference evidence="17 18" key="1">
    <citation type="submission" date="2020-08" db="EMBL/GenBank/DDBJ databases">
        <title>Whole genome shotgun sequence of Actinoplanes ianthinogenes NBRC 13996.</title>
        <authorList>
            <person name="Komaki H."/>
            <person name="Tamura T."/>
        </authorList>
    </citation>
    <scope>NUCLEOTIDE SEQUENCE [LARGE SCALE GENOMIC DNA]</scope>
    <source>
        <strain evidence="17 18">NBRC 13996</strain>
    </source>
</reference>
<keyword evidence="6 14" id="KW-0479">Metal-binding</keyword>
<dbReference type="Proteomes" id="UP000676967">
    <property type="component" value="Chromosome"/>
</dbReference>
<evidence type="ECO:0000313" key="18">
    <source>
        <dbReference type="Proteomes" id="UP000676967"/>
    </source>
</evidence>
<sequence>MVRSIKRMEESATRNPPAPAGGRPVGQVLGIPVHANASMLLLAILVTVVYGNYARAELGLEQPWAYLVGLGFVICLLGSVLLHELGHALTARHHGIGVRRITLELLSGWTEMDREAPTPRVDALVSLAGPAVSLVLGGVTTAAAFALPEDTVPGQIAFQLAVSNVLVAIFNVLPGLPLDGGRALRAAMWAMLKDRNRATVLAGYAGRALAFGTAVTVLVLFQFGLLTVFGMLFVLLVTMTLWHGAGQSIRLGRMTGRFPLIDLGALARPLLSVPSGTPLGEAQRRRAEDPRPDVVLGVTDSAGSLTALVDPVAAERVPVDRRPWVSVESVSRSRDALTSLPVGLTGEQVVRALQAHPGAQYLVTAGEDVVGVLRVADVAAVLEPRRAQRT</sequence>
<keyword evidence="13 14" id="KW-0472">Membrane</keyword>
<keyword evidence="18" id="KW-1185">Reference proteome</keyword>
<keyword evidence="5 14" id="KW-0812">Transmembrane</keyword>
<feature type="region of interest" description="Disordered" evidence="15">
    <location>
        <begin position="1"/>
        <end position="21"/>
    </location>
</feature>
<evidence type="ECO:0000256" key="2">
    <source>
        <dbReference type="ARBA" id="ARBA00007931"/>
    </source>
</evidence>
<keyword evidence="8 14" id="KW-0378">Hydrolase</keyword>
<feature type="transmembrane region" description="Helical" evidence="14">
    <location>
        <begin position="156"/>
        <end position="178"/>
    </location>
</feature>
<evidence type="ECO:0000256" key="11">
    <source>
        <dbReference type="ARBA" id="ARBA00023049"/>
    </source>
</evidence>
<dbReference type="PANTHER" id="PTHR39188:SF3">
    <property type="entry name" value="STAGE IV SPORULATION PROTEIN FB"/>
    <property type="match status" value="1"/>
</dbReference>
<evidence type="ECO:0000256" key="10">
    <source>
        <dbReference type="ARBA" id="ARBA00022989"/>
    </source>
</evidence>
<dbReference type="PIRSF" id="PIRSF006404">
    <property type="entry name" value="UCP006404_Pept_M50_CBS"/>
    <property type="match status" value="1"/>
</dbReference>